<dbReference type="Gene3D" id="2.20.140.10">
    <property type="entry name" value="WGR domain"/>
    <property type="match status" value="1"/>
</dbReference>
<dbReference type="PROSITE" id="PS51977">
    <property type="entry name" value="WGR"/>
    <property type="match status" value="1"/>
</dbReference>
<dbReference type="InterPro" id="IPR008893">
    <property type="entry name" value="WGR_domain"/>
</dbReference>
<dbReference type="PANTHER" id="PTHR30634:SF13">
    <property type="entry name" value="PROTEIN YEHF"/>
    <property type="match status" value="1"/>
</dbReference>
<dbReference type="PANTHER" id="PTHR30634">
    <property type="entry name" value="OUTER MEMBRANE LOLAB LIPOPROTEIN INSERTION APPARATUS"/>
    <property type="match status" value="1"/>
</dbReference>
<proteinExistence type="predicted"/>
<organism evidence="2 3">
    <name type="scientific">Massilia rubra</name>
    <dbReference type="NCBI Taxonomy" id="2607910"/>
    <lineage>
        <taxon>Bacteria</taxon>
        <taxon>Pseudomonadati</taxon>
        <taxon>Pseudomonadota</taxon>
        <taxon>Betaproteobacteria</taxon>
        <taxon>Burkholderiales</taxon>
        <taxon>Oxalobacteraceae</taxon>
        <taxon>Telluria group</taxon>
        <taxon>Massilia</taxon>
    </lineage>
</organism>
<dbReference type="EMBL" id="VUYU01000019">
    <property type="protein sequence ID" value="NHZ36613.1"/>
    <property type="molecule type" value="Genomic_DNA"/>
</dbReference>
<dbReference type="SMART" id="SM00773">
    <property type="entry name" value="WGR"/>
    <property type="match status" value="1"/>
</dbReference>
<comment type="caution">
    <text evidence="2">The sequence shown here is derived from an EMBL/GenBank/DDBJ whole genome shotgun (WGS) entry which is preliminary data.</text>
</comment>
<dbReference type="InterPro" id="IPR025406">
    <property type="entry name" value="DUF4132"/>
</dbReference>
<dbReference type="InterPro" id="IPR050458">
    <property type="entry name" value="LolB"/>
</dbReference>
<protein>
    <submittedName>
        <fullName evidence="2">DUF4132 domain-containing protein</fullName>
    </submittedName>
</protein>
<dbReference type="Pfam" id="PF13569">
    <property type="entry name" value="DUF4132"/>
    <property type="match status" value="1"/>
</dbReference>
<dbReference type="Proteomes" id="UP000785613">
    <property type="component" value="Unassembled WGS sequence"/>
</dbReference>
<dbReference type="InterPro" id="IPR049809">
    <property type="entry name" value="YehF/YfeS-like_WGR"/>
</dbReference>
<accession>A0ABX0LP25</accession>
<sequence>MMARPDNYDNEKMHENMRRFELNDSVSSKFWEVTQDGSDVTVCFGKIGSAGKAQTKNHPDAAAAHAAMDKLIREKTAKGYVETGAGSDAQAVPPEPAPVVAPSPEIPVAPAAGIAPWLAVSPLIDVPPALMALALPTRQFPGTPPVVDADKSWTRFLKRAREVQGVEAKYSGASWKTAIDEATSRIKQGLRSGSAASDMVLLAVSTVFDKTDAVAADTSFLDFLVAEKGLPYAVGILLDLEKANVDRRYAYEHRVCIDDIDTDWFDGSHGAYTNVELALRTHLVHAPQDVWLACVQMVRDNLDAIPRNRQPLFGVLLPDAPELSDALVQGGGYLHDMTGWLRMSVRDPESLALLDSVRDAYYLFYDKPAFVATAIRDRGVDAVAVLKHGVTEKITADALACIGTPDAIGALALACGMRNGSPSRLEAAVRRWPWAAIAGLSELLGHDKQVPDVARSTLSRLVPDHIAALPSLRPWLSPAALKVLDDMAARFCEPGEMAASADLPPVLQNPPWTAPRQARPKALDLAPLPLAAVERWSAAERQFVLNEKRHKYNPYEQATFVTPADLIAAGDVDAVVALWKTRQNPRMNLHAEVRLIADLPPPFNKAVWAALANHEFNSPGYAIATLGLDCLPGLVTMCELRPEEDLCYALHFGAVELAFPVAHAMATLKNKPARAIARRWLLANPEHSACGLLAPALGKAGKTRDAAAAALRLLATHDHGDVLKDVARRYGVPAVDSAVQAMLDEDPLDLHPARIPTLPSLWTPRSWHRPRLRGNGKPLSDEALGLIGVMLQFPRSEGVYAGLEQVRQACTPASLDAFAWDLFRAWHDLGGDPSEKWAFTALGVFGNDNSARKLTPLIRAWPGESLHARAVTGLDVLAGIGTDLALMLLNGVALKLKFKALQDSARDKIKQIADARGLTPEELEDRLAPTLGLDEQGSLLLDFGPRQFRVGFDEALKPYVRDAGGARLADLPKPNKSDDAGLAASAVDTYKLLKKDARTIATQQVKRLEVAMCTRRRWDGDAFLALLARHPLVRHLVQRLVWGAYQADSSGGARLAGCFRVGPDGALTDAADDDYILPAGARVGIVHALELPANDADAFGKLFADYELLQPFPQIGRETYALTQDELAADELLRWVHLEMPADRLMGLTNKGWHRGKARDAGGIWAYNKDIGAGRTVELGIYPGLDVNNLNDYSEQTLQAVKVGSMNPWGDIGTPQPLSVLDPIAASELIRDLEFLRA</sequence>
<feature type="domain" description="WGR" evidence="1">
    <location>
        <begin position="1"/>
        <end position="96"/>
    </location>
</feature>
<name>A0ABX0LP25_9BURK</name>
<reference evidence="2 3" key="1">
    <citation type="submission" date="2019-09" db="EMBL/GenBank/DDBJ databases">
        <title>Taxonomy of Antarctic Massilia spp.: description of Massilia rubra sp. nov., Massilia aquatica sp. nov., Massilia mucilaginosa sp. nov., Massilia frigida sp. nov. isolated from streams, lakes and regoliths.</title>
        <authorList>
            <person name="Holochova P."/>
            <person name="Sedlacek I."/>
            <person name="Kralova S."/>
            <person name="Maslanova I."/>
            <person name="Busse H.-J."/>
            <person name="Stankova E."/>
            <person name="Vrbovska V."/>
            <person name="Kovarovic V."/>
            <person name="Bartak M."/>
            <person name="Svec P."/>
            <person name="Pantucek R."/>
        </authorList>
    </citation>
    <scope>NUCLEOTIDE SEQUENCE [LARGE SCALE GENOMIC DNA]</scope>
    <source>
        <strain evidence="2 3">CCM 8692</strain>
    </source>
</reference>
<keyword evidence="3" id="KW-1185">Reference proteome</keyword>
<evidence type="ECO:0000313" key="2">
    <source>
        <dbReference type="EMBL" id="NHZ36613.1"/>
    </source>
</evidence>
<dbReference type="CDD" id="cd07996">
    <property type="entry name" value="WGR_MMR_like"/>
    <property type="match status" value="1"/>
</dbReference>
<evidence type="ECO:0000313" key="3">
    <source>
        <dbReference type="Proteomes" id="UP000785613"/>
    </source>
</evidence>
<gene>
    <name evidence="2" type="ORF">F0185_23900</name>
</gene>
<dbReference type="Pfam" id="PF05406">
    <property type="entry name" value="WGR"/>
    <property type="match status" value="1"/>
</dbReference>
<evidence type="ECO:0000259" key="1">
    <source>
        <dbReference type="PROSITE" id="PS51977"/>
    </source>
</evidence>